<dbReference type="STRING" id="1475481.GCA_000953855_02192"/>
<dbReference type="HOGENOM" id="CLU_2274152_0_0_6"/>
<dbReference type="EMBL" id="DF952378">
    <property type="protein sequence ID" value="GAN43863.1"/>
    <property type="molecule type" value="Genomic_DNA"/>
</dbReference>
<dbReference type="InterPro" id="IPR014859">
    <property type="entry name" value="Phage_TAC_4"/>
</dbReference>
<evidence type="ECO:0000313" key="3">
    <source>
        <dbReference type="Proteomes" id="UP000253740"/>
    </source>
</evidence>
<gene>
    <name evidence="1" type="ORF">MBSD_0376</name>
    <name evidence="2" type="ORF">MBSD_n2144</name>
</gene>
<dbReference type="AlphaFoldDB" id="A0A0K8QPK9"/>
<dbReference type="Pfam" id="PF08748">
    <property type="entry name" value="Phage_TAC_4"/>
    <property type="match status" value="1"/>
</dbReference>
<reference evidence="2" key="2">
    <citation type="submission" date="2015-08" db="EMBL/GenBank/DDBJ databases">
        <title>Complete DNA Sequence of Pseudomonas syringae pv. actinidiae, the Causal Agent of Kiwifruit Canker Disease.</title>
        <authorList>
            <person name="Rikkerink E.H.A."/>
            <person name="Fineran P.C."/>
        </authorList>
    </citation>
    <scope>NUCLEOTIDE SEQUENCE</scope>
    <source>
        <strain evidence="2">SkMP5</strain>
    </source>
</reference>
<name>A0A0K8QPK9_9GAMM</name>
<dbReference type="RefSeq" id="WP_062537414.1">
    <property type="nucleotide sequence ID" value="NZ_DF970238.1"/>
</dbReference>
<dbReference type="EMBL" id="DF970238">
    <property type="protein sequence ID" value="GAP66829.1"/>
    <property type="molecule type" value="Genomic_DNA"/>
</dbReference>
<evidence type="ECO:0000313" key="2">
    <source>
        <dbReference type="EMBL" id="GAP66829.1"/>
    </source>
</evidence>
<dbReference type="OrthoDB" id="5959807at2"/>
<reference evidence="1" key="1">
    <citation type="submission" date="2015-03" db="EMBL/GenBank/DDBJ databases">
        <title>Draft genome sequence of Mizugakiibacter sediminis skMP5.</title>
        <authorList>
            <person name="Watanabe T."/>
            <person name="Kojima H."/>
            <person name="Fukui M."/>
        </authorList>
    </citation>
    <scope>NUCLEOTIDE SEQUENCE</scope>
    <source>
        <strain evidence="1">SkMP5</strain>
    </source>
</reference>
<evidence type="ECO:0000313" key="1">
    <source>
        <dbReference type="EMBL" id="GAN43863.1"/>
    </source>
</evidence>
<evidence type="ECO:0008006" key="4">
    <source>
        <dbReference type="Google" id="ProtNLM"/>
    </source>
</evidence>
<protein>
    <recommendedName>
        <fullName evidence="4">Phage protein</fullName>
    </recommendedName>
</protein>
<organism evidence="2">
    <name type="scientific">Mizugakiibacter sediminis</name>
    <dbReference type="NCBI Taxonomy" id="1475481"/>
    <lineage>
        <taxon>Bacteria</taxon>
        <taxon>Pseudomonadati</taxon>
        <taxon>Pseudomonadota</taxon>
        <taxon>Gammaproteobacteria</taxon>
        <taxon>Lysobacterales</taxon>
        <taxon>Rhodanobacteraceae</taxon>
        <taxon>Mizugakiibacter</taxon>
    </lineage>
</organism>
<sequence length="102" mass="11068">MFSIKANPTFDAAITIIGQGREQQLNVTFKHKPRTEYLALLDKIGKGETSVADALLALLDKWDADADLSAKSLALLQEQQPGADWAILQAYGEALVVARKGN</sequence>
<dbReference type="Proteomes" id="UP000253740">
    <property type="component" value="Unassembled WGS sequence"/>
</dbReference>
<accession>A0A0K8QPK9</accession>
<keyword evidence="3" id="KW-1185">Reference proteome</keyword>
<proteinExistence type="predicted"/>